<dbReference type="Proteomes" id="UP001174694">
    <property type="component" value="Unassembled WGS sequence"/>
</dbReference>
<organism evidence="2 3">
    <name type="scientific">Pleurostoma richardsiae</name>
    <dbReference type="NCBI Taxonomy" id="41990"/>
    <lineage>
        <taxon>Eukaryota</taxon>
        <taxon>Fungi</taxon>
        <taxon>Dikarya</taxon>
        <taxon>Ascomycota</taxon>
        <taxon>Pezizomycotina</taxon>
        <taxon>Sordariomycetes</taxon>
        <taxon>Sordariomycetidae</taxon>
        <taxon>Calosphaeriales</taxon>
        <taxon>Pleurostomataceae</taxon>
        <taxon>Pleurostoma</taxon>
    </lineage>
</organism>
<dbReference type="AlphaFoldDB" id="A0AA38R767"/>
<feature type="region of interest" description="Disordered" evidence="1">
    <location>
        <begin position="44"/>
        <end position="122"/>
    </location>
</feature>
<reference evidence="2" key="1">
    <citation type="submission" date="2022-07" db="EMBL/GenBank/DDBJ databases">
        <title>Fungi with potential for degradation of polypropylene.</title>
        <authorList>
            <person name="Gostincar C."/>
        </authorList>
    </citation>
    <scope>NUCLEOTIDE SEQUENCE</scope>
    <source>
        <strain evidence="2">EXF-13308</strain>
    </source>
</reference>
<accession>A0AA38R767</accession>
<evidence type="ECO:0000313" key="3">
    <source>
        <dbReference type="Proteomes" id="UP001174694"/>
    </source>
</evidence>
<proteinExistence type="predicted"/>
<keyword evidence="3" id="KW-1185">Reference proteome</keyword>
<dbReference type="EMBL" id="JANBVO010000179">
    <property type="protein sequence ID" value="KAJ9129499.1"/>
    <property type="molecule type" value="Genomic_DNA"/>
</dbReference>
<protein>
    <submittedName>
        <fullName evidence="2">Uncharacterized protein</fullName>
    </submittedName>
</protein>
<gene>
    <name evidence="2" type="ORF">NKR23_g12522</name>
</gene>
<comment type="caution">
    <text evidence="2">The sequence shown here is derived from an EMBL/GenBank/DDBJ whole genome shotgun (WGS) entry which is preliminary data.</text>
</comment>
<evidence type="ECO:0000256" key="1">
    <source>
        <dbReference type="SAM" id="MobiDB-lite"/>
    </source>
</evidence>
<name>A0AA38R767_9PEZI</name>
<evidence type="ECO:0000313" key="2">
    <source>
        <dbReference type="EMBL" id="KAJ9129499.1"/>
    </source>
</evidence>
<sequence length="122" mass="13357">MTNFRLAKSYLEHLGFTASITPSGMYRFDATERLLTFIKSKLLPPNIDEQPPPHPHSAEVRAEVPSEDVGAPPWDTQAMLQSMEAELEGSSQATAAISSYEDHKPIQQGGEAVAETDVEQTS</sequence>